<dbReference type="PANTHER" id="PTHR48464:SF1">
    <property type="entry name" value="MYB_SANT-LIKE DOMAIN-CONTAINING PROTEIN"/>
    <property type="match status" value="1"/>
</dbReference>
<dbReference type="Pfam" id="PF12776">
    <property type="entry name" value="Myb_DNA-bind_3"/>
    <property type="match status" value="1"/>
</dbReference>
<comment type="caution">
    <text evidence="2">The sequence shown here is derived from an EMBL/GenBank/DDBJ whole genome shotgun (WGS) entry which is preliminary data.</text>
</comment>
<sequence length="158" mass="17938">MVAKLLPHTKLKAKPNLESRIRTLKNDWEIIYDMLSGKDGSAFGWDEHKQMVIVEDVVWDFIYKYVSLDNMDISTTQSQPSNPNIVDSIFSKKKRKSSKVSKPNSSNSLIDAATLLGDNIRQVGFELSRSIGSEMLIQEKVQKLYVALGEREGLMEDE</sequence>
<dbReference type="PANTHER" id="PTHR48464">
    <property type="match status" value="1"/>
</dbReference>
<accession>A0A7J8NGL0</accession>
<evidence type="ECO:0000313" key="3">
    <source>
        <dbReference type="Proteomes" id="UP000593572"/>
    </source>
</evidence>
<dbReference type="InterPro" id="IPR024752">
    <property type="entry name" value="Myb/SANT-like_dom"/>
</dbReference>
<name>A0A7J8NGL0_9ROSI</name>
<dbReference type="Proteomes" id="UP000593572">
    <property type="component" value="Unassembled WGS sequence"/>
</dbReference>
<protein>
    <recommendedName>
        <fullName evidence="1">Myb/SANT-like domain-containing protein</fullName>
    </recommendedName>
</protein>
<reference evidence="2 3" key="1">
    <citation type="journal article" date="2019" name="Genome Biol. Evol.">
        <title>Insights into the evolution of the New World diploid cottons (Gossypium, subgenus Houzingenia) based on genome sequencing.</title>
        <authorList>
            <person name="Grover C.E."/>
            <person name="Arick M.A. 2nd"/>
            <person name="Thrash A."/>
            <person name="Conover J.L."/>
            <person name="Sanders W.S."/>
            <person name="Peterson D.G."/>
            <person name="Frelichowski J.E."/>
            <person name="Scheffler J.A."/>
            <person name="Scheffler B.E."/>
            <person name="Wendel J.F."/>
        </authorList>
    </citation>
    <scope>NUCLEOTIDE SEQUENCE [LARGE SCALE GENOMIC DNA]</scope>
    <source>
        <strain evidence="2">157</strain>
        <tissue evidence="2">Leaf</tissue>
    </source>
</reference>
<proteinExistence type="predicted"/>
<gene>
    <name evidence="2" type="ORF">Golob_027471</name>
</gene>
<evidence type="ECO:0000313" key="2">
    <source>
        <dbReference type="EMBL" id="MBA0576138.1"/>
    </source>
</evidence>
<evidence type="ECO:0000259" key="1">
    <source>
        <dbReference type="Pfam" id="PF12776"/>
    </source>
</evidence>
<feature type="domain" description="Myb/SANT-like" evidence="1">
    <location>
        <begin position="2"/>
        <end position="60"/>
    </location>
</feature>
<keyword evidence="3" id="KW-1185">Reference proteome</keyword>
<organism evidence="2 3">
    <name type="scientific">Gossypium lobatum</name>
    <dbReference type="NCBI Taxonomy" id="34289"/>
    <lineage>
        <taxon>Eukaryota</taxon>
        <taxon>Viridiplantae</taxon>
        <taxon>Streptophyta</taxon>
        <taxon>Embryophyta</taxon>
        <taxon>Tracheophyta</taxon>
        <taxon>Spermatophyta</taxon>
        <taxon>Magnoliopsida</taxon>
        <taxon>eudicotyledons</taxon>
        <taxon>Gunneridae</taxon>
        <taxon>Pentapetalae</taxon>
        <taxon>rosids</taxon>
        <taxon>malvids</taxon>
        <taxon>Malvales</taxon>
        <taxon>Malvaceae</taxon>
        <taxon>Malvoideae</taxon>
        <taxon>Gossypium</taxon>
    </lineage>
</organism>
<dbReference type="AlphaFoldDB" id="A0A7J8NGL0"/>
<dbReference type="EMBL" id="JABEZX010339391">
    <property type="protein sequence ID" value="MBA0576138.1"/>
    <property type="molecule type" value="Genomic_DNA"/>
</dbReference>